<accession>A0A1D6N6J3</accession>
<comment type="subcellular location">
    <subcellularLocation>
        <location evidence="1">Membrane</location>
    </subcellularLocation>
</comment>
<dbReference type="PANTHER" id="PTHR31415:SF122">
    <property type="entry name" value="OS01G0864632 PROTEIN"/>
    <property type="match status" value="1"/>
</dbReference>
<gene>
    <name evidence="3" type="ORF">ZEAMMB73_Zm00001d042748</name>
</gene>
<reference evidence="3" key="1">
    <citation type="submission" date="2015-12" db="EMBL/GenBank/DDBJ databases">
        <title>Update maize B73 reference genome by single molecule sequencing technologies.</title>
        <authorList>
            <consortium name="Maize Genome Sequencing Project"/>
            <person name="Ware D."/>
        </authorList>
    </citation>
    <scope>NUCLEOTIDE SEQUENCE [LARGE SCALE GENOMIC DNA]</scope>
    <source>
        <tissue evidence="3">Seedling</tissue>
    </source>
</reference>
<dbReference type="OMA" id="WVDCATW"/>
<dbReference type="GO" id="GO:0098542">
    <property type="term" value="P:defense response to other organism"/>
    <property type="evidence" value="ECO:0007669"/>
    <property type="project" value="InterPro"/>
</dbReference>
<proteinExistence type="predicted"/>
<dbReference type="EMBL" id="CM007649">
    <property type="protein sequence ID" value="ONM36217.1"/>
    <property type="molecule type" value="Genomic_DNA"/>
</dbReference>
<dbReference type="GO" id="GO:0016020">
    <property type="term" value="C:membrane"/>
    <property type="evidence" value="ECO:0007669"/>
    <property type="project" value="UniProtKB-SubCell"/>
</dbReference>
<organism evidence="3">
    <name type="scientific">Zea mays</name>
    <name type="common">Maize</name>
    <dbReference type="NCBI Taxonomy" id="4577"/>
    <lineage>
        <taxon>Eukaryota</taxon>
        <taxon>Viridiplantae</taxon>
        <taxon>Streptophyta</taxon>
        <taxon>Embryophyta</taxon>
        <taxon>Tracheophyta</taxon>
        <taxon>Spermatophyta</taxon>
        <taxon>Magnoliopsida</taxon>
        <taxon>Liliopsida</taxon>
        <taxon>Poales</taxon>
        <taxon>Poaceae</taxon>
        <taxon>PACMAD clade</taxon>
        <taxon>Panicoideae</taxon>
        <taxon>Andropogonodae</taxon>
        <taxon>Andropogoneae</taxon>
        <taxon>Tripsacinae</taxon>
        <taxon>Zea</taxon>
    </lineage>
</organism>
<sequence>MNHHPQEGVVYGYTEVTYLASTGPPPPYHPPPPLPPPPPPPPRRPSPFRIIVRVFIGVCVFIGVLALLIWLIYRPRTIQVAVATATLARFDLNTTSIFTPPVLSYNLTVMLSVSNPNRRVSVYYDQLQAAGLYQEERFGRAALPVSFQGTRRADAVPALLVGDTPMGFGDSGVAAFGEDRRAGVFPVDLWVEGVVRYKFGELMTTTASTLTIKCHLALKLMQASGWVECTVSDS</sequence>
<evidence type="ECO:0000256" key="1">
    <source>
        <dbReference type="ARBA" id="ARBA00004370"/>
    </source>
</evidence>
<name>A0A1D6N6J3_MAIZE</name>
<keyword evidence="2" id="KW-0472">Membrane</keyword>
<protein>
    <submittedName>
        <fullName evidence="3">Protein YLS9</fullName>
    </submittedName>
</protein>
<dbReference type="PANTHER" id="PTHR31415">
    <property type="entry name" value="OS05G0367900 PROTEIN"/>
    <property type="match status" value="1"/>
</dbReference>
<evidence type="ECO:0000256" key="2">
    <source>
        <dbReference type="ARBA" id="ARBA00023136"/>
    </source>
</evidence>
<evidence type="ECO:0000313" key="3">
    <source>
        <dbReference type="EMBL" id="ONM36217.1"/>
    </source>
</evidence>
<dbReference type="InParanoid" id="A0A1D6N6J3"/>
<dbReference type="InterPro" id="IPR044839">
    <property type="entry name" value="NDR1-like"/>
</dbReference>